<evidence type="ECO:0000256" key="9">
    <source>
        <dbReference type="ARBA" id="ARBA00022960"/>
    </source>
</evidence>
<comment type="similarity">
    <text evidence="3 15">Belongs to the peptidase S11 family.</text>
</comment>
<dbReference type="GO" id="GO:0009252">
    <property type="term" value="P:peptidoglycan biosynthetic process"/>
    <property type="evidence" value="ECO:0007669"/>
    <property type="project" value="UniProtKB-UniPathway"/>
</dbReference>
<evidence type="ECO:0000256" key="10">
    <source>
        <dbReference type="ARBA" id="ARBA00022984"/>
    </source>
</evidence>
<dbReference type="SUPFAM" id="SSF56601">
    <property type="entry name" value="beta-lactamase/transpeptidase-like"/>
    <property type="match status" value="1"/>
</dbReference>
<evidence type="ECO:0000256" key="5">
    <source>
        <dbReference type="ARBA" id="ARBA00022645"/>
    </source>
</evidence>
<evidence type="ECO:0000256" key="13">
    <source>
        <dbReference type="PIRSR" id="PIRSR618044-1"/>
    </source>
</evidence>
<accession>A0A4Y7RMM9</accession>
<protein>
    <recommendedName>
        <fullName evidence="4">serine-type D-Ala-D-Ala carboxypeptidase</fullName>
        <ecNumber evidence="4">3.4.16.4</ecNumber>
    </recommendedName>
</protein>
<dbReference type="PANTHER" id="PTHR21581:SF6">
    <property type="entry name" value="TRAFFICKING PROTEIN PARTICLE COMPLEX SUBUNIT 12"/>
    <property type="match status" value="1"/>
</dbReference>
<dbReference type="Gene3D" id="2.60.410.10">
    <property type="entry name" value="D-Ala-D-Ala carboxypeptidase, C-terminal domain"/>
    <property type="match status" value="1"/>
</dbReference>
<dbReference type="PANTHER" id="PTHR21581">
    <property type="entry name" value="D-ALANYL-D-ALANINE CARBOXYPEPTIDASE"/>
    <property type="match status" value="1"/>
</dbReference>
<proteinExistence type="inferred from homology"/>
<dbReference type="Pfam" id="PF00768">
    <property type="entry name" value="Peptidase_S11"/>
    <property type="match status" value="1"/>
</dbReference>
<dbReference type="InterPro" id="IPR012338">
    <property type="entry name" value="Beta-lactam/transpept-like"/>
</dbReference>
<organism evidence="17 18">
    <name type="scientific">Pelotomaculum propionicicum</name>
    <dbReference type="NCBI Taxonomy" id="258475"/>
    <lineage>
        <taxon>Bacteria</taxon>
        <taxon>Bacillati</taxon>
        <taxon>Bacillota</taxon>
        <taxon>Clostridia</taxon>
        <taxon>Eubacteriales</taxon>
        <taxon>Desulfotomaculaceae</taxon>
        <taxon>Pelotomaculum</taxon>
    </lineage>
</organism>
<dbReference type="GO" id="GO:0009002">
    <property type="term" value="F:serine-type D-Ala-D-Ala carboxypeptidase activity"/>
    <property type="evidence" value="ECO:0007669"/>
    <property type="project" value="UniProtKB-EC"/>
</dbReference>
<dbReference type="EMBL" id="QFFZ01000044">
    <property type="protein sequence ID" value="TEB09557.1"/>
    <property type="molecule type" value="Genomic_DNA"/>
</dbReference>
<keyword evidence="11" id="KW-0961">Cell wall biogenesis/degradation</keyword>
<dbReference type="GO" id="GO:0006508">
    <property type="term" value="P:proteolysis"/>
    <property type="evidence" value="ECO:0007669"/>
    <property type="project" value="UniProtKB-KW"/>
</dbReference>
<evidence type="ECO:0000256" key="7">
    <source>
        <dbReference type="ARBA" id="ARBA00022729"/>
    </source>
</evidence>
<dbReference type="GO" id="GO:0071555">
    <property type="term" value="P:cell wall organization"/>
    <property type="evidence" value="ECO:0007669"/>
    <property type="project" value="UniProtKB-KW"/>
</dbReference>
<comment type="caution">
    <text evidence="17">The sequence shown here is derived from an EMBL/GenBank/DDBJ whole genome shotgun (WGS) entry which is preliminary data.</text>
</comment>
<dbReference type="InterPro" id="IPR012907">
    <property type="entry name" value="Peptidase_S11_C"/>
</dbReference>
<evidence type="ECO:0000256" key="1">
    <source>
        <dbReference type="ARBA" id="ARBA00003217"/>
    </source>
</evidence>
<dbReference type="Proteomes" id="UP000297597">
    <property type="component" value="Unassembled WGS sequence"/>
</dbReference>
<dbReference type="UniPathway" id="UPA00219"/>
<dbReference type="Gene3D" id="3.40.710.10">
    <property type="entry name" value="DD-peptidase/beta-lactamase superfamily"/>
    <property type="match status" value="1"/>
</dbReference>
<evidence type="ECO:0000256" key="2">
    <source>
        <dbReference type="ARBA" id="ARBA00004752"/>
    </source>
</evidence>
<sequence length="357" mass="38498">MLIFPVAVSAAPPRVTADSAILVDVESGQVYFAKNQARRSDPASLTKVMTAVVALENGNQDDIVTVGSLAASVSMGSIIDLRKGEKITLGELVKAALVTSANDSTVAIAEHVGGGHDRFIKMMNYKAKALGLFGTRFVNTNGYHDPNHYTTAADLAVLTRYALGIPRFNELVQTRETTVQWVDPPQREEKLRNSNRLLFGVYEGVDGVKTGTTPMAGNCLIASASREGRRLIAVALHSDDRYRDCINMFDYGFNVVQPVVVFNQGEAAAGTPVSGGKSPAVNLCAAETLEIRLDPADLPQLEKKIVLQAAPAAPVRQGQKLGECVCLLRGQELGRVSLVAESAVPRRSWHKRLLDKF</sequence>
<evidence type="ECO:0000256" key="6">
    <source>
        <dbReference type="ARBA" id="ARBA00022670"/>
    </source>
</evidence>
<evidence type="ECO:0000256" key="4">
    <source>
        <dbReference type="ARBA" id="ARBA00012448"/>
    </source>
</evidence>
<comment type="function">
    <text evidence="1">Removes C-terminal D-alanyl residues from sugar-peptide cell wall precursors.</text>
</comment>
<evidence type="ECO:0000313" key="18">
    <source>
        <dbReference type="Proteomes" id="UP000297597"/>
    </source>
</evidence>
<dbReference type="InterPro" id="IPR001967">
    <property type="entry name" value="Peptidase_S11_N"/>
</dbReference>
<comment type="catalytic activity">
    <reaction evidence="12">
        <text>Preferential cleavage: (Ac)2-L-Lys-D-Ala-|-D-Ala. Also transpeptidation of peptidyl-alanyl moieties that are N-acyl substituents of D-alanine.</text>
        <dbReference type="EC" id="3.4.16.4"/>
    </reaction>
</comment>
<keyword evidence="6" id="KW-0645">Protease</keyword>
<dbReference type="InterPro" id="IPR037167">
    <property type="entry name" value="Peptidase_S11_C_sf"/>
</dbReference>
<evidence type="ECO:0000256" key="8">
    <source>
        <dbReference type="ARBA" id="ARBA00022801"/>
    </source>
</evidence>
<dbReference type="PRINTS" id="PR00725">
    <property type="entry name" value="DADACBPTASE1"/>
</dbReference>
<dbReference type="InterPro" id="IPR018044">
    <property type="entry name" value="Peptidase_S11"/>
</dbReference>
<keyword evidence="18" id="KW-1185">Reference proteome</keyword>
<keyword evidence="7" id="KW-0732">Signal</keyword>
<evidence type="ECO:0000256" key="3">
    <source>
        <dbReference type="ARBA" id="ARBA00007164"/>
    </source>
</evidence>
<keyword evidence="8 17" id="KW-0378">Hydrolase</keyword>
<dbReference type="GO" id="GO:0008360">
    <property type="term" value="P:regulation of cell shape"/>
    <property type="evidence" value="ECO:0007669"/>
    <property type="project" value="UniProtKB-KW"/>
</dbReference>
<reference evidence="17 18" key="1">
    <citation type="journal article" date="2018" name="Environ. Microbiol.">
        <title>Novel energy conservation strategies and behaviour of Pelotomaculum schinkii driving syntrophic propionate catabolism.</title>
        <authorList>
            <person name="Hidalgo-Ahumada C.A.P."/>
            <person name="Nobu M.K."/>
            <person name="Narihiro T."/>
            <person name="Tamaki H."/>
            <person name="Liu W.T."/>
            <person name="Kamagata Y."/>
            <person name="Stams A.J.M."/>
            <person name="Imachi H."/>
            <person name="Sousa D.Z."/>
        </authorList>
    </citation>
    <scope>NUCLEOTIDE SEQUENCE [LARGE SCALE GENOMIC DNA]</scope>
    <source>
        <strain evidence="17 18">MGP</strain>
    </source>
</reference>
<dbReference type="Pfam" id="PF07943">
    <property type="entry name" value="PBP5_C"/>
    <property type="match status" value="1"/>
</dbReference>
<feature type="active site" description="Acyl-ester intermediate" evidence="13">
    <location>
        <position position="44"/>
    </location>
</feature>
<comment type="pathway">
    <text evidence="2">Cell wall biogenesis; peptidoglycan biosynthesis.</text>
</comment>
<keyword evidence="9" id="KW-0133">Cell shape</keyword>
<evidence type="ECO:0000256" key="15">
    <source>
        <dbReference type="RuleBase" id="RU004016"/>
    </source>
</evidence>
<evidence type="ECO:0000259" key="16">
    <source>
        <dbReference type="SMART" id="SM00936"/>
    </source>
</evidence>
<evidence type="ECO:0000256" key="12">
    <source>
        <dbReference type="ARBA" id="ARBA00034000"/>
    </source>
</evidence>
<feature type="active site" evidence="13">
    <location>
        <position position="100"/>
    </location>
</feature>
<feature type="domain" description="Peptidase S11 D-Ala-D-Ala carboxypeptidase A C-terminal" evidence="16">
    <location>
        <begin position="257"/>
        <end position="346"/>
    </location>
</feature>
<keyword evidence="10" id="KW-0573">Peptidoglycan synthesis</keyword>
<evidence type="ECO:0000313" key="17">
    <source>
        <dbReference type="EMBL" id="TEB09557.1"/>
    </source>
</evidence>
<name>A0A4Y7RMM9_9FIRM</name>
<gene>
    <name evidence="17" type="primary">dacB_2</name>
    <name evidence="17" type="ORF">Pmgp_03052</name>
</gene>
<dbReference type="InterPro" id="IPR015956">
    <property type="entry name" value="Peniciliin-bd_prot_C_sf"/>
</dbReference>
<evidence type="ECO:0000256" key="11">
    <source>
        <dbReference type="ARBA" id="ARBA00023316"/>
    </source>
</evidence>
<dbReference type="SUPFAM" id="SSF69189">
    <property type="entry name" value="Penicillin-binding protein associated domain"/>
    <property type="match status" value="1"/>
</dbReference>
<dbReference type="AlphaFoldDB" id="A0A4Y7RMM9"/>
<evidence type="ECO:0000256" key="14">
    <source>
        <dbReference type="PIRSR" id="PIRSR618044-2"/>
    </source>
</evidence>
<feature type="binding site" evidence="14">
    <location>
        <position position="209"/>
    </location>
    <ligand>
        <name>substrate</name>
    </ligand>
</feature>
<dbReference type="EC" id="3.4.16.4" evidence="4"/>
<dbReference type="SMART" id="SM00936">
    <property type="entry name" value="PBP5_C"/>
    <property type="match status" value="1"/>
</dbReference>
<feature type="active site" description="Proton acceptor" evidence="13">
    <location>
        <position position="47"/>
    </location>
</feature>
<keyword evidence="5 17" id="KW-0121">Carboxypeptidase</keyword>